<dbReference type="InterPro" id="IPR021026">
    <property type="entry name" value="Filamn_hemagglutn_DUF3739"/>
</dbReference>
<dbReference type="PANTHER" id="PTHR12338">
    <property type="entry name" value="AUTOTRANSPORTER"/>
    <property type="match status" value="1"/>
</dbReference>
<dbReference type="Pfam" id="PF05860">
    <property type="entry name" value="TPS"/>
    <property type="match status" value="1"/>
</dbReference>
<name>A0ABY9QJJ8_9PSED</name>
<evidence type="ECO:0000313" key="7">
    <source>
        <dbReference type="Proteomes" id="UP001183127"/>
    </source>
</evidence>
<keyword evidence="3" id="KW-0732">Signal</keyword>
<proteinExistence type="predicted"/>
<sequence>MSRGMPQPASPAPAVQPRGKPCGEPLLLKPLAQAIALFLLAGSAQAGQAFSSAWFAAKGASTAPAAAAGGAGLPQPGSPPPLAQQQRINQQFQHSVNNLNNTVAAIAAQQAAQANGRTLAQIQPQVVPNGLGEGGLKVDENPLTQGWLNAKAPQQVQNGGKTQVRIEQTADKAILNWETFNVGRDTTVTFDQQAQWAVLNRVNDPNARPSQIHGQIEAAGTVMLVNRNGVVFNGASQVNVRNLVAAAAQVSDEQFSQRGLYVDNSASQATFVNAGGKVVVERGAQIHTREPATSTAGGGYVLLLGSEVRNDGQIASPKGQTTLAAGDDFYIRRGRGTEANQFSTTRGNEVASSLRGDSGAGTVVNRGLVQAAGGDITLTGHQVRQEGVALASTAVDRRGSIHLLNAASDSTGSVTFGQGSVTAVLLDDSSALDSQREASRALVNGSTGNLATGRFDNLSTVVDRPEQSRVEAVSGGTVHFQEGSLTLATGGQVAVSAGRRSLVADGAGIDVAGALGVKVAMESNLIKINVQGNEQRDAPGNRDKGGLINSDVWVDVRELVQVAAGVNGYASDRWYTAGGLLEVGGYLGTRNHSVGEWMAQGGTVTFTGQDLVTRAGARINLSGGTLAVQDGVIRQSWLRGEDGHLYELSRAPGDLLYTGVYQGFEQTSARWNQTRLFHNPLIAPGQRFEQGYTVGRDAGSLVVATQAALLDGQLVGETWRDQRQQQAPVAGLDGYQQAHTAQARGAQLVIGQQVPLYQASSKELVHGLYPVLRQVSLRDGARGDSAGVTLQAPLDETRRGRLVLDTGLLNGFALGGLSVAASERVEVADALRLADGGQLALHGTQVQVDADLVARGGTLRLGNVLGQLNAGAVVDQALAAPAGLRAQVVVAAGVRLDASGVRSDHGEASERAWRNGGNLVLRSTGDLVLGQGGLLDVSGGLVRGDGNRLLGGSGGNLTLQTAYFDSTGSSDSNGRLQLGGELRGYGNSGAGTLDIRGGTVQIGGPRGDTAGVYLPEDFFALGFAQYNVRASGSLKVTEGSQVQVIRPVEQLDAGGAVFDQAKLWLPPLLQEDAIKGRLGQRGGASLNLAAGDVMLNQAKREAAALVVGRGAAISVDPLQSIALRSTAQLTLDGSLQAPGGAVSLLQERPPLAASGITEAPHQRSIHLGGEALIDVGGRAYTAMDSQGRRYGRVDAGGSIVIGGNLDQAKGVSEAADLFVVLEQGSRLRADGAQATLDIRGQGPLQVASAGGSISLASNNGLRLDGEFSAASGGLGAAAGSLAVALDTGLYLNRALVDGLVAPRELILEQHTSPAVQGPLRYGQGRLSIERIQAGGFGSLALLSDGVLAFAGDVDLGLAQDLRLYTGSLVLAEGAASDTRVRLHAPYVRLAGSTHQSSDLATRPTVKGGQSQRTSEALLQVEANLLDLRDEVSLGAHGRLNLAAGQSLPFDRRGFALGRLRSEGDIRLLGSSNPVVDRGRFTSNAGLELLAAQIYPVTGAFGAIAAGLDATLRIGRVGTATPAVPQSVFGRVRLEGGTVEQGGVLRAPLGEVALGTEARSAAGDVQLLRLLPGSITSVSAAGLLMPYGGTLDGLSYQYGGKAVSLIGAAGDTSHGIMLGARQVDVQAGALIDLSGGGELTGAGFVSGRGGSTDARYHPLVQLDGNGRLLLPSLASNPVYAIVPGLALDYAPLAGASGATDPAIGQRITLDHGVPGLAAGTYTLLPASYALLPGAYRVELNGLAQAGPQADSLAMRNGSWTTSGSLSVANTTLRQPLASQVILTAADTLRRYSQYNETAYARFVAADAAAKGVPRAASEADGKWLTLRLRANDDAASTLRFAGQANFAAAEGGRPGSVTVMGVEHLEILGPGASGRADTVDLTRILASELNALKAPRLSIGARPEVSYGQGGNLLSLTESTTAIRLRAGAELRAGEVFLSTSRSGGGIVVEQGAAIDTLGQGRVPYDANDGFLIDPSQHGLLAVSNGRLDVLPAVAGELFAPGSILIGDCPSGACQGATRLYSEGSLFAATDKRFSLDEQVRFGTRHLGLAVGRINVGSAEALAAAKTAGTLGEGLTLNQSVLDRLLRGDTQAGVPALETLSLSAADSLNFFGTTALDTYDRQTGQNRLRDLILGTPAIYGHGSASDRATLRTDSLIWNGARHLPGTPIAGGAGSGDGVLDIQVGSLDFGYGPNSQSQGSDDMARQVLGFTRVTLQASRQISANHKGSLRVHHQRGAFVDGAFQYSGGDLLVSTPLWTGAAGSVNRIVAGGQLTVMGGGTALASGRDSLGAELALSGQRLSIDGTFSLPSGKLTLEANDDLNLGEHARIDLAGRALTFNDVTRYSWGGDLALRSRVGDIRQAAGAQVDLSASNNRAGRLSAIALGERGGRVELLGHNLGAASGSYNAGGTLVPYAQGVVDIRARQLDDFAGLNQRLNRDQVFGGRAFQIRQGDLVIGNELKAHDISVSLDNGQLTVAGRVDASGEQVGSIRLAAKQGLTVTGNGQLDAHGSVLRVDSRGAIIEAPNRALIELNSGNGQLNLASGATFDLRHGTTASPGSGPGQHDGRALGTLQLIAPRLVSDIAGDIAIEARGPLNILGARSIAVVGNQRYTDAPTGGIAASGRPFQSIDQAYLDAKHQRSELFINALLGNRELLDNRLAGLNNNLYAQALHLRPGVEIATVDNRTDLIVQGDLDLSGHRYASLNPAFQKTLAYGSGEVGNLVLRAGGNLEIYGSINDGFAPPEFASDEARMDGRGWLLLPGKQPFDSDLVIPRSGVELAEGTRYPGGSVLNFDLPFADTTLPANTRLPSALFLAAALNLPAGTVLDAAVYDQAGNLLYAAGTLLKDAVTLAQGSRLEAGSRLPVAVAVQGGTWNKGVTLPEGGLGQRGALPLAAGSRLPAGTEVKLAAGVDLIELRPRVNGQQGRNWALAQMLPQGSQSWSMRLVAGADLDAADNRLTRPEPDAGLLRLADQHYIAGQVKTGGGGPAPGTGMVWAPDNGAGFPAGEPVAEDQLMFCELVPDWCVPAPKPKPGLVWAPDNGAGFPAGDPVAEDQLVFCELVPDWCVAAPPKKIIVWAPDNGAGFPAGDPVTEDQLVFCQLVPDWCREIDDPGQPKPEPERIVVTPTTQLFSVLRTGTGDLDLISAGDWRMDSLFGVYTAGTQAPAMLVDGRDPYLIARGQQADGSLLGAPGATYEAVTAQNFRAWYPEQGGNVRIEAGGNLTGNLMVGKQEAGGVRPQQATAAVGSWLWRQGQREAGTPAAWGINFGTYAQKPGADPVDPWLVGFTGIGTLGGGNLAVSVGGDAGLLQASGAQLADIERSQGLNLVVASSGRVAADGKVVQTGGGDLDLRVGGGLNPGLGAVAAAKASTDLAGNLVNLRGALGVEAASVGVIQQQYGSYSNFHDTHESRAYDPYTATRARALGGLVLTPGDSAVRLQARGDGVVQGVGDAGRVAQYNTLPFTGDDGRAYKADGFSWFSLWRADTAVDLLSAGGNLVPVVAPHDRSAASANLSLDGGRLFYPTALRAVAANGSLYYGSSAADIGIFESSPFSLMTAPSANAELQLLAGHSIYAGGYVISQAGTDSTPLATPERPAFLGRLSNGQTKAGNLHGDLASERGAYPLYTYGLNTYSLQGADPRAPSRFYALQGDIVGLNTGELITFSGSGLKLYQGAGPTRIMAGRDIVNAGVPLEGRRNAPGELAHLRFSSQGTVRSTGNLIIHGDRNDVSLVSAGRDIRLSTFNIAGPGLLEVVAGRNLFQSGQGVGSAYQEAAINSIGRVGGGGSDGASVALIVGAGEHGPDYAGLLRRYLDPARLADPSQPLSGQADKVVKAYEHALQAWLRERHAFEGDGEAARALFATLPAEQQRIFARQVYFAELREGGREYNDIDGPRTGSYLRGRQAIAALFPERDVAGNPIRYTGNATFYGGSGIHTDFGGDIQMLTPGGQQVFGIEGEAPPASAGVITQGSGDIQLYAQGSILLGQSRIMTTFGGSILGWSASGDINAGRGSKTTVVYTPPKRTYDLWGNVGLAPSVPSTGAGIATLNPIAEVPPGDIDLIAPLGTIDAGEAGIRVSGNVNIAALQVVNAANIQVQGDAKGMPVVASVNTGAIASASAAASSATQAAEEAGRQQQSAARARQPSVITVQVLGFGGERLVPGQDGASLNPQYNRQSPVQVLGAGALDERAKAQLTEEERGNLLL</sequence>
<dbReference type="Proteomes" id="UP001183127">
    <property type="component" value="Chromosome"/>
</dbReference>
<dbReference type="SUPFAM" id="SSF51126">
    <property type="entry name" value="Pectin lyase-like"/>
    <property type="match status" value="1"/>
</dbReference>
<dbReference type="EMBL" id="CP132921">
    <property type="protein sequence ID" value="WMW03330.1"/>
    <property type="molecule type" value="Genomic_DNA"/>
</dbReference>
<dbReference type="RefSeq" id="WP_011534330.1">
    <property type="nucleotide sequence ID" value="NZ_CP132921.1"/>
</dbReference>
<dbReference type="PANTHER" id="PTHR12338:SF8">
    <property type="entry name" value="HEME_HEMOPEXIN-BINDING PROTEIN"/>
    <property type="match status" value="1"/>
</dbReference>
<organism evidence="6 7">
    <name type="scientific">Pseudomonas entomophila</name>
    <dbReference type="NCBI Taxonomy" id="312306"/>
    <lineage>
        <taxon>Bacteria</taxon>
        <taxon>Pseudomonadati</taxon>
        <taxon>Pseudomonadota</taxon>
        <taxon>Gammaproteobacteria</taxon>
        <taxon>Pseudomonadales</taxon>
        <taxon>Pseudomonadaceae</taxon>
        <taxon>Pseudomonas</taxon>
    </lineage>
</organism>
<evidence type="ECO:0000256" key="2">
    <source>
        <dbReference type="ARBA" id="ARBA00022525"/>
    </source>
</evidence>
<evidence type="ECO:0000313" key="6">
    <source>
        <dbReference type="EMBL" id="WMW03330.1"/>
    </source>
</evidence>
<dbReference type="Pfam" id="PF12545">
    <property type="entry name" value="DUF3739"/>
    <property type="match status" value="1"/>
</dbReference>
<dbReference type="InterPro" id="IPR008638">
    <property type="entry name" value="FhaB/CdiA-like_TPS"/>
</dbReference>
<dbReference type="SMART" id="SM00912">
    <property type="entry name" value="Haemagg_act"/>
    <property type="match status" value="1"/>
</dbReference>
<keyword evidence="7" id="KW-1185">Reference proteome</keyword>
<evidence type="ECO:0000256" key="3">
    <source>
        <dbReference type="ARBA" id="ARBA00022729"/>
    </source>
</evidence>
<comment type="subcellular location">
    <subcellularLocation>
        <location evidence="1">Secreted</location>
    </subcellularLocation>
</comment>
<dbReference type="NCBIfam" id="TIGR01901">
    <property type="entry name" value="adhes_NPXG"/>
    <property type="match status" value="1"/>
</dbReference>
<dbReference type="GeneID" id="32806279"/>
<reference evidence="6 7" key="1">
    <citation type="submission" date="2023-08" db="EMBL/GenBank/DDBJ databases">
        <title>Complete Genome Sequence of Pseudomonas entomophila TVIN A01.</title>
        <authorList>
            <person name="Shelke T."/>
            <person name="Mahar N.S."/>
            <person name="Gupta I."/>
            <person name="Gupta V."/>
        </authorList>
    </citation>
    <scope>NUCLEOTIDE SEQUENCE [LARGE SCALE GENOMIC DNA]</scope>
    <source>
        <strain evidence="6 7">TVIN-A01</strain>
    </source>
</reference>
<evidence type="ECO:0000256" key="1">
    <source>
        <dbReference type="ARBA" id="ARBA00004613"/>
    </source>
</evidence>
<feature type="region of interest" description="Disordered" evidence="4">
    <location>
        <begin position="1"/>
        <end position="21"/>
    </location>
</feature>
<dbReference type="Gene3D" id="2.160.20.10">
    <property type="entry name" value="Single-stranded right-handed beta-helix, Pectin lyase-like"/>
    <property type="match status" value="1"/>
</dbReference>
<accession>A0ABY9QJJ8</accession>
<dbReference type="InterPro" id="IPR012334">
    <property type="entry name" value="Pectin_lyas_fold"/>
</dbReference>
<protein>
    <submittedName>
        <fullName evidence="6">Filamentous hemagglutinin family protein</fullName>
    </submittedName>
</protein>
<evidence type="ECO:0000256" key="4">
    <source>
        <dbReference type="SAM" id="MobiDB-lite"/>
    </source>
</evidence>
<feature type="domain" description="Filamentous haemagglutinin FhaB/tRNA nuclease CdiA-like TPS" evidence="5">
    <location>
        <begin position="140"/>
        <end position="254"/>
    </location>
</feature>
<dbReference type="InterPro" id="IPR011050">
    <property type="entry name" value="Pectin_lyase_fold/virulence"/>
</dbReference>
<gene>
    <name evidence="6" type="ORF">RAH46_13345</name>
</gene>
<dbReference type="InterPro" id="IPR050909">
    <property type="entry name" value="Bact_Autotransporter_VF"/>
</dbReference>
<keyword evidence="2" id="KW-0964">Secreted</keyword>
<evidence type="ECO:0000259" key="5">
    <source>
        <dbReference type="SMART" id="SM00912"/>
    </source>
</evidence>